<evidence type="ECO:0000313" key="3">
    <source>
        <dbReference type="Proteomes" id="UP000249354"/>
    </source>
</evidence>
<dbReference type="EMBL" id="QBMC01000065">
    <property type="protein sequence ID" value="PZO17602.1"/>
    <property type="molecule type" value="Genomic_DNA"/>
</dbReference>
<protein>
    <recommendedName>
        <fullName evidence="1">Transposase zinc-ribbon domain-containing protein</fullName>
    </recommendedName>
</protein>
<accession>A0A2W4UAF1</accession>
<name>A0A2W4UAF1_9CYAN</name>
<evidence type="ECO:0000259" key="1">
    <source>
        <dbReference type="Pfam" id="PF12760"/>
    </source>
</evidence>
<proteinExistence type="predicted"/>
<evidence type="ECO:0000313" key="2">
    <source>
        <dbReference type="EMBL" id="PZO17602.1"/>
    </source>
</evidence>
<dbReference type="Proteomes" id="UP000249354">
    <property type="component" value="Unassembled WGS sequence"/>
</dbReference>
<reference evidence="3" key="1">
    <citation type="submission" date="2018-04" db="EMBL/GenBank/DDBJ databases">
        <authorList>
            <person name="Cornet L."/>
        </authorList>
    </citation>
    <scope>NUCLEOTIDE SEQUENCE [LARGE SCALE GENOMIC DNA]</scope>
</reference>
<sequence length="88" mass="10088">MLRLVRLIDDAKCYEIVRQMRWPEGVICVACGSGAVTKRGKHSSHPHRQRYRCGECERQFDDLTGSLFEGRHQPLGAVKKQAHALELR</sequence>
<organism evidence="2 3">
    <name type="scientific">Leptolyngbya foveolarum</name>
    <dbReference type="NCBI Taxonomy" id="47253"/>
    <lineage>
        <taxon>Bacteria</taxon>
        <taxon>Bacillati</taxon>
        <taxon>Cyanobacteriota</taxon>
        <taxon>Cyanophyceae</taxon>
        <taxon>Leptolyngbyales</taxon>
        <taxon>Leptolyngbyaceae</taxon>
        <taxon>Leptolyngbya group</taxon>
        <taxon>Leptolyngbya</taxon>
    </lineage>
</organism>
<dbReference type="Pfam" id="PF12760">
    <property type="entry name" value="Zn_ribbon_IS1595"/>
    <property type="match status" value="1"/>
</dbReference>
<gene>
    <name evidence="2" type="ORF">DCF25_10925</name>
</gene>
<dbReference type="AlphaFoldDB" id="A0A2W4UAF1"/>
<feature type="domain" description="Transposase zinc-ribbon" evidence="1">
    <location>
        <begin position="9"/>
        <end position="59"/>
    </location>
</feature>
<comment type="caution">
    <text evidence="2">The sequence shown here is derived from an EMBL/GenBank/DDBJ whole genome shotgun (WGS) entry which is preliminary data.</text>
</comment>
<reference evidence="2 3" key="2">
    <citation type="submission" date="2018-06" db="EMBL/GenBank/DDBJ databases">
        <title>Metagenomic assembly of (sub)arctic Cyanobacteria and their associated microbiome from non-axenic cultures.</title>
        <authorList>
            <person name="Baurain D."/>
        </authorList>
    </citation>
    <scope>NUCLEOTIDE SEQUENCE [LARGE SCALE GENOMIC DNA]</scope>
    <source>
        <strain evidence="2">ULC129bin1</strain>
    </source>
</reference>
<dbReference type="InterPro" id="IPR024442">
    <property type="entry name" value="Transposase_Zn_ribbon"/>
</dbReference>